<dbReference type="SUPFAM" id="SSF159245">
    <property type="entry name" value="AttH-like"/>
    <property type="match status" value="1"/>
</dbReference>
<keyword evidence="5" id="KW-1185">Reference proteome</keyword>
<protein>
    <submittedName>
        <fullName evidence="4">Uncharacterized protein</fullName>
    </submittedName>
</protein>
<dbReference type="InterPro" id="IPR055493">
    <property type="entry name" value="DUF7065"/>
</dbReference>
<sequence length="177" mass="19408">DVRAASYTGTQSIASPFGPARVTVDGSAAVLPNPLDVLGDHSGADRTHFALDLEFTTIGGAYPYRDIIRYEIPCTVTGTVQVGTEKVSIDAYGERDHSWGERDWWRPSWLWSSGRLDDGTAFHGMQANIPFPMEWPSFLVPENEPVRHMPGFAAGTHFDDDGLPTASRLELKSAPMT</sequence>
<dbReference type="EMBL" id="JBHTIR010000665">
    <property type="protein sequence ID" value="MFD0851652.1"/>
    <property type="molecule type" value="Genomic_DNA"/>
</dbReference>
<feature type="region of interest" description="Disordered" evidence="1">
    <location>
        <begin position="157"/>
        <end position="177"/>
    </location>
</feature>
<evidence type="ECO:0000259" key="3">
    <source>
        <dbReference type="Pfam" id="PF23213"/>
    </source>
</evidence>
<dbReference type="Pfam" id="PF23213">
    <property type="entry name" value="DUF7065"/>
    <property type="match status" value="1"/>
</dbReference>
<proteinExistence type="predicted"/>
<feature type="non-terminal residue" evidence="4">
    <location>
        <position position="177"/>
    </location>
</feature>
<evidence type="ECO:0000313" key="4">
    <source>
        <dbReference type="EMBL" id="MFD0851652.1"/>
    </source>
</evidence>
<evidence type="ECO:0000313" key="5">
    <source>
        <dbReference type="Proteomes" id="UP001597083"/>
    </source>
</evidence>
<accession>A0ABW3CCL4</accession>
<dbReference type="InterPro" id="IPR055492">
    <property type="entry name" value="DUF7064"/>
</dbReference>
<dbReference type="Proteomes" id="UP001597083">
    <property type="component" value="Unassembled WGS sequence"/>
</dbReference>
<evidence type="ECO:0000259" key="2">
    <source>
        <dbReference type="Pfam" id="PF23212"/>
    </source>
</evidence>
<reference evidence="5" key="1">
    <citation type="journal article" date="2019" name="Int. J. Syst. Evol. Microbiol.">
        <title>The Global Catalogue of Microorganisms (GCM) 10K type strain sequencing project: providing services to taxonomists for standard genome sequencing and annotation.</title>
        <authorList>
            <consortium name="The Broad Institute Genomics Platform"/>
            <consortium name="The Broad Institute Genome Sequencing Center for Infectious Disease"/>
            <person name="Wu L."/>
            <person name="Ma J."/>
        </authorList>
    </citation>
    <scope>NUCLEOTIDE SEQUENCE [LARGE SCALE GENOMIC DNA]</scope>
    <source>
        <strain evidence="5">JCM 31696</strain>
    </source>
</reference>
<gene>
    <name evidence="4" type="ORF">ACFQ07_05450</name>
</gene>
<dbReference type="Pfam" id="PF23212">
    <property type="entry name" value="DUF7064"/>
    <property type="match status" value="1"/>
</dbReference>
<feature type="non-terminal residue" evidence="4">
    <location>
        <position position="1"/>
    </location>
</feature>
<organism evidence="4 5">
    <name type="scientific">Actinomadura adrarensis</name>
    <dbReference type="NCBI Taxonomy" id="1819600"/>
    <lineage>
        <taxon>Bacteria</taxon>
        <taxon>Bacillati</taxon>
        <taxon>Actinomycetota</taxon>
        <taxon>Actinomycetes</taxon>
        <taxon>Streptosporangiales</taxon>
        <taxon>Thermomonosporaceae</taxon>
        <taxon>Actinomadura</taxon>
    </lineage>
</organism>
<feature type="domain" description="DUF7064" evidence="2">
    <location>
        <begin position="104"/>
        <end position="173"/>
    </location>
</feature>
<evidence type="ECO:0000256" key="1">
    <source>
        <dbReference type="SAM" id="MobiDB-lite"/>
    </source>
</evidence>
<name>A0ABW3CCL4_9ACTN</name>
<feature type="domain" description="DUF7065" evidence="3">
    <location>
        <begin position="70"/>
        <end position="102"/>
    </location>
</feature>
<comment type="caution">
    <text evidence="4">The sequence shown here is derived from an EMBL/GenBank/DDBJ whole genome shotgun (WGS) entry which is preliminary data.</text>
</comment>